<dbReference type="Pfam" id="PF00092">
    <property type="entry name" value="VWA"/>
    <property type="match status" value="1"/>
</dbReference>
<organism evidence="3">
    <name type="scientific">Herbaspirillum huttiense subsp. nephrolepidis</name>
    <dbReference type="NCBI Taxonomy" id="3075126"/>
    <lineage>
        <taxon>Bacteria</taxon>
        <taxon>Pseudomonadati</taxon>
        <taxon>Pseudomonadota</taxon>
        <taxon>Betaproteobacteria</taxon>
        <taxon>Burkholderiales</taxon>
        <taxon>Oxalobacteraceae</taxon>
        <taxon>Herbaspirillum</taxon>
    </lineage>
</organism>
<gene>
    <name evidence="3" type="ORF">RJN63_11225</name>
</gene>
<sequence length="647" mass="69645">MNNTATPQRHLHIYAQLMLSQTRINGRRVRLEWADIPTASIAPDPTGRADLVLSVTRMAADGTEEDATLLAALISHEIVCHGLHSSFGVLASVHNGTYPVLSAYPKLAAALVNAVEDPRGEILGAKPFPGSKKVIHKGLEILVQRGIFSGPQGDHPASILLGWLVTHLRSQHLQQSCLSELAYAYEDAAIGIFGRQLIEELRELAVTAIHSPTTAAAADVVGQMIGLIESFLELEEEQEQGQDQQNGEGSEDGAKAPRCPQGEQGEGGTEKSVQNGGADSSCDTPGEQGTGEAEEAEKPGQSQQADSGKPAAQDHQDQLGRHVTTSNGASSDGEHESATRAAVKDSIRTVLEATEEQFGVYGRGLEDVLASNNQAAVRGASRAEKQLAETIGEERSKGPADHHQAQRLRLGARRVASELSQSLEEALKAETDEGTKRGYHGTLHRASVCKALAGDLRVFDATHRIEKISTCMHVLVDRSSSMKETFEQPQSAKLSKISRMDAASFTAVALADVLSTSDIPFGISLYDHLLTEVKAFDGNWESEIKRFDPKPRGSTLTHLAVANCLSHFIGRREDRKILQVITDGDPGNTALLQLVLQEAKALGVEVNFVLIGHDYEFQFQETGANYVAASNPDELARAVFSSLIKVH</sequence>
<protein>
    <recommendedName>
        <fullName evidence="2">VWFA domain-containing protein</fullName>
    </recommendedName>
</protein>
<dbReference type="InterPro" id="IPR002035">
    <property type="entry name" value="VWF_A"/>
</dbReference>
<reference evidence="3" key="1">
    <citation type="submission" date="2023-02" db="EMBL/GenBank/DDBJ databases">
        <title>Description of Herbaspirillum huttiense subsp. nephrolepsisexaltata and Herbaspirillum huttiense subsp. lycopersicon.</title>
        <authorList>
            <person name="Poudel M."/>
            <person name="Sharma A."/>
            <person name="Goss E."/>
            <person name="Tapia J.H."/>
            <person name="Harmon C.M."/>
            <person name="Jones J.B."/>
        </authorList>
    </citation>
    <scope>NUCLEOTIDE SEQUENCE</scope>
    <source>
        <strain evidence="3">NC40101</strain>
    </source>
</reference>
<feature type="domain" description="VWFA" evidence="2">
    <location>
        <begin position="474"/>
        <end position="622"/>
    </location>
</feature>
<comment type="caution">
    <text evidence="3">The sequence shown here is derived from an EMBL/GenBank/DDBJ whole genome shotgun (WGS) entry which is preliminary data.</text>
</comment>
<dbReference type="Gene3D" id="3.40.50.410">
    <property type="entry name" value="von Willebrand factor, type A domain"/>
    <property type="match status" value="1"/>
</dbReference>
<proteinExistence type="predicted"/>
<name>A0AAE4G7R5_9BURK</name>
<evidence type="ECO:0000259" key="2">
    <source>
        <dbReference type="Pfam" id="PF00092"/>
    </source>
</evidence>
<feature type="compositionally biased region" description="Basic and acidic residues" evidence="1">
    <location>
        <begin position="332"/>
        <end position="341"/>
    </location>
</feature>
<feature type="region of interest" description="Disordered" evidence="1">
    <location>
        <begin position="236"/>
        <end position="341"/>
    </location>
</feature>
<dbReference type="EMBL" id="JAVRAA010000005">
    <property type="protein sequence ID" value="MDT0337401.1"/>
    <property type="molecule type" value="Genomic_DNA"/>
</dbReference>
<evidence type="ECO:0000256" key="1">
    <source>
        <dbReference type="SAM" id="MobiDB-lite"/>
    </source>
</evidence>
<feature type="compositionally biased region" description="Polar residues" evidence="1">
    <location>
        <begin position="271"/>
        <end position="283"/>
    </location>
</feature>
<dbReference type="RefSeq" id="WP_284076870.1">
    <property type="nucleotide sequence ID" value="NZ_JAVLSM010000007.1"/>
</dbReference>
<accession>A0AAE4G7R5</accession>
<evidence type="ECO:0000313" key="3">
    <source>
        <dbReference type="EMBL" id="MDT0337401.1"/>
    </source>
</evidence>
<dbReference type="InterPro" id="IPR036465">
    <property type="entry name" value="vWFA_dom_sf"/>
</dbReference>
<dbReference type="SUPFAM" id="SSF53300">
    <property type="entry name" value="vWA-like"/>
    <property type="match status" value="1"/>
</dbReference>
<dbReference type="AlphaFoldDB" id="A0AAE4G7R5"/>